<organism evidence="2 3">
    <name type="scientific">Arachnia rubra</name>
    <dbReference type="NCBI Taxonomy" id="1547448"/>
    <lineage>
        <taxon>Bacteria</taxon>
        <taxon>Bacillati</taxon>
        <taxon>Actinomycetota</taxon>
        <taxon>Actinomycetes</taxon>
        <taxon>Propionibacteriales</taxon>
        <taxon>Propionibacteriaceae</taxon>
        <taxon>Arachnia</taxon>
    </lineage>
</organism>
<name>A0ABX7Y4E1_9ACTN</name>
<proteinExistence type="inferred from homology"/>
<sequence>MSVFSITDANHVGISGLVSSAESGRVVTLSRHGKPVAEIVSREEMDLLRRDRETLRDVVLIMTRMVTDSGNRTELDDAMEAFGINRDELESEIKSGLHALP</sequence>
<gene>
    <name evidence="2" type="ORF">J5A65_13555</name>
</gene>
<dbReference type="Proteomes" id="UP000678513">
    <property type="component" value="Chromosome"/>
</dbReference>
<keyword evidence="3" id="KW-1185">Reference proteome</keyword>
<dbReference type="RefSeq" id="WP_212323179.1">
    <property type="nucleotide sequence ID" value="NZ_AP024463.1"/>
</dbReference>
<dbReference type="SUPFAM" id="SSF143120">
    <property type="entry name" value="YefM-like"/>
    <property type="match status" value="1"/>
</dbReference>
<accession>A0ABX7Y4E1</accession>
<protein>
    <submittedName>
        <fullName evidence="2">Type II toxin-antitoxin system prevent-host-death family antitoxin</fullName>
    </submittedName>
</protein>
<evidence type="ECO:0000313" key="2">
    <source>
        <dbReference type="EMBL" id="QUC07921.1"/>
    </source>
</evidence>
<evidence type="ECO:0000313" key="3">
    <source>
        <dbReference type="Proteomes" id="UP000678513"/>
    </source>
</evidence>
<reference evidence="2 3" key="1">
    <citation type="submission" date="2021-03" db="EMBL/GenBank/DDBJ databases">
        <title>Human Oral Microbial Genomes.</title>
        <authorList>
            <person name="Johnston C.D."/>
            <person name="Chen T."/>
            <person name="Dewhirst F.E."/>
        </authorList>
    </citation>
    <scope>NUCLEOTIDE SEQUENCE [LARGE SCALE GENOMIC DNA]</scope>
    <source>
        <strain evidence="2 3">DSMZ 100122</strain>
    </source>
</reference>
<dbReference type="NCBIfam" id="TIGR01552">
    <property type="entry name" value="phd_fam"/>
    <property type="match status" value="1"/>
</dbReference>
<dbReference type="EMBL" id="CP072384">
    <property type="protein sequence ID" value="QUC07921.1"/>
    <property type="molecule type" value="Genomic_DNA"/>
</dbReference>
<evidence type="ECO:0000256" key="1">
    <source>
        <dbReference type="ARBA" id="ARBA00009981"/>
    </source>
</evidence>
<dbReference type="InterPro" id="IPR036165">
    <property type="entry name" value="YefM-like_sf"/>
</dbReference>
<comment type="similarity">
    <text evidence="1">Belongs to the phD/YefM antitoxin family.</text>
</comment>